<evidence type="ECO:0000313" key="1">
    <source>
        <dbReference type="EMBL" id="KAK1443778.1"/>
    </source>
</evidence>
<proteinExistence type="predicted"/>
<reference evidence="1" key="1">
    <citation type="submission" date="2023-08" db="EMBL/GenBank/DDBJ databases">
        <title>Draft sequence of the Babesia gibsoni genome.</title>
        <authorList>
            <person name="Yamagishi J.Y."/>
            <person name="Xuan X.X."/>
        </authorList>
    </citation>
    <scope>NUCLEOTIDE SEQUENCE</scope>
    <source>
        <strain evidence="1">Azabu</strain>
    </source>
</reference>
<evidence type="ECO:0000313" key="2">
    <source>
        <dbReference type="Proteomes" id="UP001230268"/>
    </source>
</evidence>
<sequence>MTPSSQGKRDGPYYGRKHIARESLCAFFCDDAALQKSSALKISNAIAVERRFICYLCTSFAEISLDVLYSIVRGEPPSCMPSFSLSKGAFLPKEDWLHSSPVMNSIEVQMGANTLRACLQSPRAWERARVIALRALLLYAAADPRRLDDLLPHLLMGLKANPEKQLSYCSDTVIHMALMYVTALPKGDNFVFSVIQVALSNEEVKIPVIKRVVSRAVDDLSLLVKVRNILERIQDSDITTPVYGVLHDVPSSSELGMFSIAHYCNINVECLTEVASLAISVIDRHISHSSPLKLVLFVTITVRLLDIHDVYEQGRCLKFLKDRLDADSPNSYAKDLSEAVIRYPNIFRIAIDAIVTAGIHANMAAEPVYEFLYLSNLLLDLQLRATSVFASNGKLPALSMDLSSLLKVREFSLHLTHCGFAFENDSRLEPLLTSINETLTSELVAKYASQFEYDRTAELNETNIWADISDLVGNDHGLGLFVAVKRRIQSAADIVWAFNSVQMLYCHITLAQNYEYLSAAPNIHGFPVLLKDEWCLRDAMKVSMALLTGNVTLHASALSYISSISARRNEMALFFVSSLVESSLALFRLSMSMPDEIIMNLIEMNITMLARISRHRLTLPVIYSAFKYIFGHNVAKICFDTVPAFYLFDARWKCLLLRNSEIPSSKVIDNISSDAIAAMSAREREIFIIIFRSLCMYRPDDAVKYVNEISGLLVEFPAHAIEGCARICKNDVMDFGVAYSVYIAPVFQEHSSDKAVVNAVGSFFCDYLQYLSARIQGPISDEDVVDLNVILPTLTKLTALKDLNGVTAMAALLKSPLWAKLETIKKWHINQECDCYSLLDRIKKRRLQCTYAKLNKEFFEFDFTSLINADSIDEDGKDISHSHCHSLLVSGVLDAENDATSRVDLLSRRNDTVLEFNREIRKATKELIRLFSNSNTNVQEFSWFLEDEEQEKMVGGIRIKSSGGTNQKPKGIQVYGSAAGIGYVRWIHLSSLFKLYATRLKDVQVNLNSVCEGAYGAVVTEGAGVTGKFLSDVALLANVPDDENSMSMVKHMLIHLKEVSESIGIVKGFNDSVNSQKAVVFALALSYMHCRHCIVTEFPLVVLRMLRVALQKMEACPDLVEALYLVMGDIYRYTHLHFNMTEDFVNLFTEYLQYVHDRPLGLGWVLGLINFIEDIPRSSIDIVSVLLDRVMDLIQSHELPARKRALLTIPLLQYWALNRSYDVTHVIVQQLMEIQPLVASAPEAMFLIAYCHYMDFHLQTDGSVISGGRLYAFKGENSTGFDERVDGLYGNQYCKEMGEIGGSCGGASGTHVEQLKMNDKNNISFDGKVNNHVNSTFKGSCDVVILPNPLQENLLSCINLYVNGTNEEKDILLMASMVAHKQAYLVPPRTECQKSMLKHKRGWYPLYKELMDALSAIARKDRLQVTIMSAPKMSRYGRMRSINAVSAGASGNDGTANGTQNRASDHWGDESAALAAVLQLDQIKGFLMQQSDLDCYRDDGNISYTVNALKQNPHSFNFLSALTLCKPLKLTLWDVVSFEETECNCERELVLRIYCLHGQANRPLLKRMAMASKYFSTFEKRLKLSFLNCLRLSFWSIDFNSLRMILAYIADFDDLDVLLAIETLLESCIYLLKGADGAGINDEIFASQVLSKLLHPVIVQVVSRSKHYKASLCLYRKAMLYFNDEQRRELALAVDTSDIALKCVLCGICKEGEEPLTFNECFAHLVSNKVSIREIVLYCYVNLHRHLDVMLHSIHVLNVNKNEQIILVVLTMMALVAERNVSTYLLELAFDGCSKRANAREELLHFADLDVYEFLRMNRQSNLLYYDTMDPKTLVKSAGIVAIAPGMWKNCGLEATSLGSLMPMARGRMIPTWLPKLGNISLDRRRQALLPMRLPGRHFESSANEVMAEHLLVDSTVVIMSAYKAYLLEHHMTHTGLRDVTTFINSRII</sequence>
<accession>A0AAD8PEC0</accession>
<protein>
    <submittedName>
        <fullName evidence="1">Uncharacterized protein</fullName>
    </submittedName>
</protein>
<comment type="caution">
    <text evidence="1">The sequence shown here is derived from an EMBL/GenBank/DDBJ whole genome shotgun (WGS) entry which is preliminary data.</text>
</comment>
<gene>
    <name evidence="1" type="ORF">BgAZ_206540</name>
</gene>
<dbReference type="Proteomes" id="UP001230268">
    <property type="component" value="Unassembled WGS sequence"/>
</dbReference>
<dbReference type="EMBL" id="JAVEPI010000002">
    <property type="protein sequence ID" value="KAK1443778.1"/>
    <property type="molecule type" value="Genomic_DNA"/>
</dbReference>
<name>A0AAD8PEC0_BABGI</name>
<organism evidence="1 2">
    <name type="scientific">Babesia gibsoni</name>
    <dbReference type="NCBI Taxonomy" id="33632"/>
    <lineage>
        <taxon>Eukaryota</taxon>
        <taxon>Sar</taxon>
        <taxon>Alveolata</taxon>
        <taxon>Apicomplexa</taxon>
        <taxon>Aconoidasida</taxon>
        <taxon>Piroplasmida</taxon>
        <taxon>Babesiidae</taxon>
        <taxon>Babesia</taxon>
    </lineage>
</organism>
<keyword evidence="2" id="KW-1185">Reference proteome</keyword>